<evidence type="ECO:0000259" key="9">
    <source>
        <dbReference type="Pfam" id="PF12704"/>
    </source>
</evidence>
<keyword evidence="3 7" id="KW-0812">Transmembrane</keyword>
<feature type="transmembrane region" description="Helical" evidence="7">
    <location>
        <begin position="515"/>
        <end position="534"/>
    </location>
</feature>
<comment type="subcellular location">
    <subcellularLocation>
        <location evidence="1">Cell membrane</location>
        <topology evidence="1">Multi-pass membrane protein</topology>
    </subcellularLocation>
</comment>
<comment type="similarity">
    <text evidence="6">Belongs to the ABC-4 integral membrane protein family.</text>
</comment>
<dbReference type="PANTHER" id="PTHR30572">
    <property type="entry name" value="MEMBRANE COMPONENT OF TRANSPORTER-RELATED"/>
    <property type="match status" value="1"/>
</dbReference>
<feature type="transmembrane region" description="Helical" evidence="7">
    <location>
        <begin position="822"/>
        <end position="841"/>
    </location>
</feature>
<evidence type="ECO:0000256" key="6">
    <source>
        <dbReference type="ARBA" id="ARBA00038076"/>
    </source>
</evidence>
<feature type="transmembrane region" description="Helical" evidence="7">
    <location>
        <begin position="464"/>
        <end position="485"/>
    </location>
</feature>
<evidence type="ECO:0000256" key="3">
    <source>
        <dbReference type="ARBA" id="ARBA00022692"/>
    </source>
</evidence>
<dbReference type="GO" id="GO:0022857">
    <property type="term" value="F:transmembrane transporter activity"/>
    <property type="evidence" value="ECO:0007669"/>
    <property type="project" value="TreeGrafter"/>
</dbReference>
<evidence type="ECO:0000256" key="5">
    <source>
        <dbReference type="ARBA" id="ARBA00023136"/>
    </source>
</evidence>
<dbReference type="OrthoDB" id="5932075at2"/>
<evidence type="ECO:0000313" key="11">
    <source>
        <dbReference type="Proteomes" id="UP000028725"/>
    </source>
</evidence>
<feature type="transmembrane region" description="Helical" evidence="7">
    <location>
        <begin position="853"/>
        <end position="873"/>
    </location>
</feature>
<reference evidence="10 11" key="1">
    <citation type="submission" date="2014-04" db="EMBL/GenBank/DDBJ databases">
        <title>Genome assembly of Hyalangium minutum DSM 14724.</title>
        <authorList>
            <person name="Sharma G."/>
            <person name="Subramanian S."/>
        </authorList>
    </citation>
    <scope>NUCLEOTIDE SEQUENCE [LARGE SCALE GENOMIC DNA]</scope>
    <source>
        <strain evidence="10 11">DSM 14724</strain>
    </source>
</reference>
<feature type="transmembrane region" description="Helical" evidence="7">
    <location>
        <begin position="368"/>
        <end position="391"/>
    </location>
</feature>
<dbReference type="GO" id="GO:0005886">
    <property type="term" value="C:plasma membrane"/>
    <property type="evidence" value="ECO:0007669"/>
    <property type="project" value="UniProtKB-SubCell"/>
</dbReference>
<dbReference type="STRING" id="394096.DB31_2354"/>
<dbReference type="RefSeq" id="WP_052420439.1">
    <property type="nucleotide sequence ID" value="NZ_JMCB01000015.1"/>
</dbReference>
<feature type="transmembrane region" description="Helical" evidence="7">
    <location>
        <begin position="423"/>
        <end position="444"/>
    </location>
</feature>
<dbReference type="InterPro" id="IPR017800">
    <property type="entry name" value="ADOP"/>
</dbReference>
<evidence type="ECO:0000259" key="8">
    <source>
        <dbReference type="Pfam" id="PF02687"/>
    </source>
</evidence>
<evidence type="ECO:0000256" key="7">
    <source>
        <dbReference type="SAM" id="Phobius"/>
    </source>
</evidence>
<feature type="domain" description="MacB-like periplasmic core" evidence="9">
    <location>
        <begin position="112"/>
        <end position="332"/>
    </location>
</feature>
<proteinExistence type="inferred from homology"/>
<sequence length="890" mass="95160">MAESPPRRERPWPFRRLFRLAVRPPAPEQEVDEELRFHLELSVERLVQGGLSPEDAREEALRRFGDMAHYREECVELSRQREKEMGRALRWGALVQDVRYGVRGLLRTPGFTLVAVLTLALGIGANTAIFGVVRGVLLRELPYPAPERLVRLWQGAPETTRGYFSVPDMEDWRTLSQSLEAAGAYQYAEGRTGMDLLGDGEPVRLQMSFVTDGVFQALGTAPLLGRPLQPQDHVHGQASVVVLSHGLWQRRFGGSADVVGRTVTLDNKPCTVVGVMPRGFDFPAPNVEAWMPVAYFKQDDVPWEVRGSRWLAGVGRLKPGVTLEAARADLNRVARTLEAEHPDSNAHFGSATVVPLHESMVGEVKTSLLVLLGAVAFILLIACANLANLLLARGTVREQELAVRAALGASPGRLARQLITESLLLAFAGGVLGMGVAVLGSEGLVHLAAGKLPRASEVRLDGTVLAFTLGLTALTGLLFGLLPALRATAPSLQPLLKGASPGQGAGGGKRLRGGLVVAEVALAVVLASGAGLAARSFEHLLSKDMGFDPKGLAIVSFSIGSAHDENSKGYYQQVLEAVRAVPGVESVGAAKTVPGQTDVEQLRLPVRGQPDALVRVNVLHISRDYFRTLRIPLKGGRDFTDADRGGEGTQLKIVVNETFVRRLGLQGDPVGQVMDLGEPVTIIGVVGDTLQAGPSEPAEPMLYLHALQNMRSGVNLLVRSKGDPLRVAADVQKAVWSVDRNQTITRVTTLEQMMSEVVARPRLLAVLMGLFAALGLLLGAVGIYGVLAYTVSQRRREIGVRLALGATTGDVLRMVVGGGLRLVAVGVGVGLAGALALARLMESVLYGVPPHDPLTFVSVVGGLLAVALFASWLPARRATRVPPAIALRAE</sequence>
<dbReference type="Pfam" id="PF12704">
    <property type="entry name" value="MacB_PCD"/>
    <property type="match status" value="2"/>
</dbReference>
<dbReference type="Proteomes" id="UP000028725">
    <property type="component" value="Unassembled WGS sequence"/>
</dbReference>
<name>A0A085W8C9_9BACT</name>
<evidence type="ECO:0008006" key="12">
    <source>
        <dbReference type="Google" id="ProtNLM"/>
    </source>
</evidence>
<keyword evidence="2" id="KW-1003">Cell membrane</keyword>
<dbReference type="InterPro" id="IPR025857">
    <property type="entry name" value="MacB_PCD"/>
</dbReference>
<keyword evidence="4 7" id="KW-1133">Transmembrane helix</keyword>
<dbReference type="InterPro" id="IPR003838">
    <property type="entry name" value="ABC3_permease_C"/>
</dbReference>
<comment type="caution">
    <text evidence="10">The sequence shown here is derived from an EMBL/GenBank/DDBJ whole genome shotgun (WGS) entry which is preliminary data.</text>
</comment>
<dbReference type="InterPro" id="IPR050250">
    <property type="entry name" value="Macrolide_Exporter_MacB"/>
</dbReference>
<dbReference type="Pfam" id="PF02687">
    <property type="entry name" value="FtsX"/>
    <property type="match status" value="2"/>
</dbReference>
<protein>
    <recommendedName>
        <fullName evidence="12">Permease</fullName>
    </recommendedName>
</protein>
<feature type="transmembrane region" description="Helical" evidence="7">
    <location>
        <begin position="111"/>
        <end position="133"/>
    </location>
</feature>
<evidence type="ECO:0000256" key="1">
    <source>
        <dbReference type="ARBA" id="ARBA00004651"/>
    </source>
</evidence>
<feature type="transmembrane region" description="Helical" evidence="7">
    <location>
        <begin position="763"/>
        <end position="787"/>
    </location>
</feature>
<feature type="domain" description="ABC3 transporter permease C-terminal" evidence="8">
    <location>
        <begin position="374"/>
        <end position="488"/>
    </location>
</feature>
<organism evidence="10 11">
    <name type="scientific">Hyalangium minutum</name>
    <dbReference type="NCBI Taxonomy" id="394096"/>
    <lineage>
        <taxon>Bacteria</taxon>
        <taxon>Pseudomonadati</taxon>
        <taxon>Myxococcota</taxon>
        <taxon>Myxococcia</taxon>
        <taxon>Myxococcales</taxon>
        <taxon>Cystobacterineae</taxon>
        <taxon>Archangiaceae</taxon>
        <taxon>Hyalangium</taxon>
    </lineage>
</organism>
<gene>
    <name evidence="10" type="ORF">DB31_2354</name>
</gene>
<dbReference type="EMBL" id="JMCB01000015">
    <property type="protein sequence ID" value="KFE63942.1"/>
    <property type="molecule type" value="Genomic_DNA"/>
</dbReference>
<evidence type="ECO:0000256" key="2">
    <source>
        <dbReference type="ARBA" id="ARBA00022475"/>
    </source>
</evidence>
<dbReference type="NCBIfam" id="TIGR03434">
    <property type="entry name" value="ADOP"/>
    <property type="match status" value="1"/>
</dbReference>
<evidence type="ECO:0000256" key="4">
    <source>
        <dbReference type="ARBA" id="ARBA00022989"/>
    </source>
</evidence>
<evidence type="ECO:0000313" key="10">
    <source>
        <dbReference type="EMBL" id="KFE63942.1"/>
    </source>
</evidence>
<feature type="domain" description="ABC3 transporter permease C-terminal" evidence="8">
    <location>
        <begin position="770"/>
        <end position="883"/>
    </location>
</feature>
<keyword evidence="11" id="KW-1185">Reference proteome</keyword>
<dbReference type="PANTHER" id="PTHR30572:SF4">
    <property type="entry name" value="ABC TRANSPORTER PERMEASE YTRF"/>
    <property type="match status" value="1"/>
</dbReference>
<keyword evidence="5 7" id="KW-0472">Membrane</keyword>
<feature type="domain" description="MacB-like periplasmic core" evidence="9">
    <location>
        <begin position="552"/>
        <end position="733"/>
    </location>
</feature>
<dbReference type="AlphaFoldDB" id="A0A085W8C9"/>
<accession>A0A085W8C9</accession>
<dbReference type="NCBIfam" id="NF038403">
    <property type="entry name" value="perm_prefix_1"/>
    <property type="match status" value="1"/>
</dbReference>
<dbReference type="InterPro" id="IPR047928">
    <property type="entry name" value="Perm_prefix_1"/>
</dbReference>